<evidence type="ECO:0000313" key="1">
    <source>
        <dbReference type="EMBL" id="CNL09867.1"/>
    </source>
</evidence>
<reference evidence="1 2" key="1">
    <citation type="submission" date="2015-03" db="EMBL/GenBank/DDBJ databases">
        <authorList>
            <consortium name="Pathogen Informatics"/>
            <person name="Murphy D."/>
        </authorList>
    </citation>
    <scope>NUCLEOTIDE SEQUENCE [LARGE SCALE GENOMIC DNA]</scope>
    <source>
        <strain evidence="1 2">IP08791</strain>
    </source>
</reference>
<comment type="caution">
    <text evidence="1">The sequence shown here is derived from an EMBL/GenBank/DDBJ whole genome shotgun (WGS) entry which is preliminary data.</text>
</comment>
<gene>
    <name evidence="1" type="ORF">ERS137966_02219</name>
</gene>
<organism evidence="1 2">
    <name type="scientific">Yersinia aldovae</name>
    <dbReference type="NCBI Taxonomy" id="29483"/>
    <lineage>
        <taxon>Bacteria</taxon>
        <taxon>Pseudomonadati</taxon>
        <taxon>Pseudomonadota</taxon>
        <taxon>Gammaproteobacteria</taxon>
        <taxon>Enterobacterales</taxon>
        <taxon>Yersiniaceae</taxon>
        <taxon>Yersinia</taxon>
    </lineage>
</organism>
<dbReference type="PROSITE" id="PS51257">
    <property type="entry name" value="PROKAR_LIPOPROTEIN"/>
    <property type="match status" value="1"/>
</dbReference>
<evidence type="ECO:0000313" key="2">
    <source>
        <dbReference type="Proteomes" id="UP000038647"/>
    </source>
</evidence>
<accession>A0ABM9STJ1</accession>
<dbReference type="EMBL" id="CQEH01000009">
    <property type="protein sequence ID" value="CNL09867.1"/>
    <property type="molecule type" value="Genomic_DNA"/>
</dbReference>
<dbReference type="Proteomes" id="UP000038647">
    <property type="component" value="Unassembled WGS sequence"/>
</dbReference>
<name>A0ABM9STJ1_YERAL</name>
<protein>
    <recommendedName>
        <fullName evidence="3">Lipoprotein</fullName>
    </recommendedName>
</protein>
<keyword evidence="2" id="KW-1185">Reference proteome</keyword>
<proteinExistence type="predicted"/>
<sequence length="94" mass="9695">MKRIIFSIALIALYGCASSSKTYGPDGRVAYTIDCSGLGGTWGMCLTKAGDLCGSKGYDLLTSAGDKGLVAVADPSQAFMSSTISRNLLVSCKS</sequence>
<evidence type="ECO:0008006" key="3">
    <source>
        <dbReference type="Google" id="ProtNLM"/>
    </source>
</evidence>
<dbReference type="RefSeq" id="WP_049603873.1">
    <property type="nucleotide sequence ID" value="NZ_CQEH01000009.1"/>
</dbReference>